<sequence length="587" mass="65092">MRRENSDVKTAFVSEAGSLLDNRDYFAYTELDDMACYVLADGLDEDQQQRSAELAAKIILENFMEKPTMSKWRIRRWLKEAHETLKFESRRMRLKASLLVVVTDYTKYVCASSGNTRLHHLRNGRLLLKSNDQSLAQIMADRGKLAPDRVYHHEESSNLMQYLGMPEGFGMSFVRKTRMVDGDVLLLSSAGLWKGLDLTEILDSLSEAKGPEEFTDTLEEVLLSKQSYYYDNYTAAAVYMNKVYQDDPKKKWRIIRRILIAALVFFVLGGGVLWATYRNIEKKAEAAANLVEYQQTGDQYTQQGDYSKALKSYSQARNAAIKIKDRLHKITLTDKMKIAQALVDGDGHLKNQEYDKAIISYQLAQKQAENYPIFSEADIQKKLDQTKSFAAVNETVKDADLKFQSGEYSAAKKLYEQASKEAIQASYTDAQKDVATKLNDTQAKLDDIQQQTQELRAEKQEKRGDKALDAGNYDLAVDAYGDAQGIYQDIDKLEKVLAMERKISKVEAEQDKLAEEAKSAADAASAASAQAAAAAAMNNSMPAAAAGTNAAGTAANSPDTTASGTSGTAAGTGSGTQYGLTDSRIAR</sequence>
<feature type="compositionally biased region" description="Low complexity" evidence="2">
    <location>
        <begin position="545"/>
        <end position="569"/>
    </location>
</feature>
<name>A0A172ZKC4_9BACL</name>
<keyword evidence="3" id="KW-1133">Transmembrane helix</keyword>
<evidence type="ECO:0000313" key="4">
    <source>
        <dbReference type="EMBL" id="ANF97590.1"/>
    </source>
</evidence>
<feature type="coiled-coil region" evidence="1">
    <location>
        <begin position="431"/>
        <end position="465"/>
    </location>
</feature>
<dbReference type="OrthoDB" id="9801841at2"/>
<organism evidence="4 5">
    <name type="scientific">Paenibacillus bovis</name>
    <dbReference type="NCBI Taxonomy" id="1616788"/>
    <lineage>
        <taxon>Bacteria</taxon>
        <taxon>Bacillati</taxon>
        <taxon>Bacillota</taxon>
        <taxon>Bacilli</taxon>
        <taxon>Bacillales</taxon>
        <taxon>Paenibacillaceae</taxon>
        <taxon>Paenibacillus</taxon>
    </lineage>
</organism>
<evidence type="ECO:0000256" key="3">
    <source>
        <dbReference type="SAM" id="Phobius"/>
    </source>
</evidence>
<protein>
    <submittedName>
        <fullName evidence="4">Serine/threonine protein phosphatase</fullName>
    </submittedName>
</protein>
<dbReference type="Gene3D" id="3.60.40.10">
    <property type="entry name" value="PPM-type phosphatase domain"/>
    <property type="match status" value="1"/>
</dbReference>
<dbReference type="SUPFAM" id="SSF81606">
    <property type="entry name" value="PP2C-like"/>
    <property type="match status" value="1"/>
</dbReference>
<dbReference type="InterPro" id="IPR011990">
    <property type="entry name" value="TPR-like_helical_dom_sf"/>
</dbReference>
<dbReference type="RefSeq" id="WP_060535693.1">
    <property type="nucleotide sequence ID" value="NZ_CP013023.1"/>
</dbReference>
<keyword evidence="3" id="KW-0812">Transmembrane</keyword>
<evidence type="ECO:0000256" key="2">
    <source>
        <dbReference type="SAM" id="MobiDB-lite"/>
    </source>
</evidence>
<dbReference type="STRING" id="1616788.AR543_17305"/>
<reference evidence="5" key="1">
    <citation type="submission" date="2015-10" db="EMBL/GenBank/DDBJ databases">
        <title>Genome of Paenibacillus bovis sp. nov.</title>
        <authorList>
            <person name="Wu Z."/>
            <person name="Gao C."/>
            <person name="Liu Z."/>
            <person name="Zheng H."/>
        </authorList>
    </citation>
    <scope>NUCLEOTIDE SEQUENCE [LARGE SCALE GENOMIC DNA]</scope>
    <source>
        <strain evidence="5">BD3526</strain>
    </source>
</reference>
<dbReference type="SUPFAM" id="SSF48452">
    <property type="entry name" value="TPR-like"/>
    <property type="match status" value="1"/>
</dbReference>
<reference evidence="4 5" key="2">
    <citation type="journal article" date="2016" name="Int. J. Syst. Evol. Microbiol.">
        <title>Paenibacillus bovis sp. nov., isolated from raw yak (Bos grunniens) milk.</title>
        <authorList>
            <person name="Gao C."/>
            <person name="Han J."/>
            <person name="Liu Z."/>
            <person name="Xu X."/>
            <person name="Hang F."/>
            <person name="Wu Z."/>
        </authorList>
    </citation>
    <scope>NUCLEOTIDE SEQUENCE [LARGE SCALE GENOMIC DNA]</scope>
    <source>
        <strain evidence="4 5">BD3526</strain>
    </source>
</reference>
<dbReference type="InterPro" id="IPR036457">
    <property type="entry name" value="PPM-type-like_dom_sf"/>
</dbReference>
<dbReference type="KEGG" id="pbv:AR543_17305"/>
<dbReference type="Gene3D" id="1.25.40.10">
    <property type="entry name" value="Tetratricopeptide repeat domain"/>
    <property type="match status" value="1"/>
</dbReference>
<dbReference type="AlphaFoldDB" id="A0A172ZKC4"/>
<dbReference type="EMBL" id="CP013023">
    <property type="protein sequence ID" value="ANF97590.1"/>
    <property type="molecule type" value="Genomic_DNA"/>
</dbReference>
<feature type="region of interest" description="Disordered" evidence="2">
    <location>
        <begin position="545"/>
        <end position="587"/>
    </location>
</feature>
<feature type="coiled-coil region" evidence="1">
    <location>
        <begin position="496"/>
        <end position="523"/>
    </location>
</feature>
<feature type="transmembrane region" description="Helical" evidence="3">
    <location>
        <begin position="258"/>
        <end position="277"/>
    </location>
</feature>
<keyword evidence="5" id="KW-1185">Reference proteome</keyword>
<keyword evidence="1" id="KW-0175">Coiled coil</keyword>
<proteinExistence type="predicted"/>
<evidence type="ECO:0000256" key="1">
    <source>
        <dbReference type="SAM" id="Coils"/>
    </source>
</evidence>
<accession>A0A172ZKC4</accession>
<keyword evidence="3" id="KW-0472">Membrane</keyword>
<gene>
    <name evidence="4" type="ORF">AR543_17305</name>
</gene>
<evidence type="ECO:0000313" key="5">
    <source>
        <dbReference type="Proteomes" id="UP000078148"/>
    </source>
</evidence>
<dbReference type="Proteomes" id="UP000078148">
    <property type="component" value="Chromosome"/>
</dbReference>